<gene>
    <name evidence="1" type="ORF">DERYTH_LOCUS15920</name>
</gene>
<protein>
    <submittedName>
        <fullName evidence="1">8191_t:CDS:1</fullName>
    </submittedName>
</protein>
<reference evidence="1" key="1">
    <citation type="submission" date="2021-06" db="EMBL/GenBank/DDBJ databases">
        <authorList>
            <person name="Kallberg Y."/>
            <person name="Tangrot J."/>
            <person name="Rosling A."/>
        </authorList>
    </citation>
    <scope>NUCLEOTIDE SEQUENCE</scope>
    <source>
        <strain evidence="1">MA453B</strain>
    </source>
</reference>
<sequence length="172" mass="20027">LFEDSYTYLYKEIVKAKANNNIASQKLLNYYFQFDPDKLKANISQVTDLADLKCILINEFELLKKVRLQTIIFLNNNNTSLSPDTCLQTLADNTTAKTPLFVRYLLSNANSNFNYLRCSGKCKIPHTSSSLSLLQEEVVKRFNELQIKEFYFFNDETKDEIRNEYSFNILVS</sequence>
<dbReference type="EMBL" id="CAJVPY010013354">
    <property type="protein sequence ID" value="CAG8740059.1"/>
    <property type="molecule type" value="Genomic_DNA"/>
</dbReference>
<dbReference type="OrthoDB" id="2440063at2759"/>
<proteinExistence type="predicted"/>
<organism evidence="1 2">
    <name type="scientific">Dentiscutata erythropus</name>
    <dbReference type="NCBI Taxonomy" id="1348616"/>
    <lineage>
        <taxon>Eukaryota</taxon>
        <taxon>Fungi</taxon>
        <taxon>Fungi incertae sedis</taxon>
        <taxon>Mucoromycota</taxon>
        <taxon>Glomeromycotina</taxon>
        <taxon>Glomeromycetes</taxon>
        <taxon>Diversisporales</taxon>
        <taxon>Gigasporaceae</taxon>
        <taxon>Dentiscutata</taxon>
    </lineage>
</organism>
<dbReference type="AlphaFoldDB" id="A0A9N9ILR4"/>
<feature type="non-terminal residue" evidence="1">
    <location>
        <position position="172"/>
    </location>
</feature>
<dbReference type="Proteomes" id="UP000789405">
    <property type="component" value="Unassembled WGS sequence"/>
</dbReference>
<name>A0A9N9ILR4_9GLOM</name>
<evidence type="ECO:0000313" key="1">
    <source>
        <dbReference type="EMBL" id="CAG8740059.1"/>
    </source>
</evidence>
<accession>A0A9N9ILR4</accession>
<evidence type="ECO:0000313" key="2">
    <source>
        <dbReference type="Proteomes" id="UP000789405"/>
    </source>
</evidence>
<keyword evidence="2" id="KW-1185">Reference proteome</keyword>
<comment type="caution">
    <text evidence="1">The sequence shown here is derived from an EMBL/GenBank/DDBJ whole genome shotgun (WGS) entry which is preliminary data.</text>
</comment>